<dbReference type="AlphaFoldDB" id="X0YE18"/>
<reference evidence="1" key="1">
    <citation type="journal article" date="2014" name="Front. Microbiol.">
        <title>High frequency of phylogenetically diverse reductive dehalogenase-homologous genes in deep subseafloor sedimentary metagenomes.</title>
        <authorList>
            <person name="Kawai M."/>
            <person name="Futagami T."/>
            <person name="Toyoda A."/>
            <person name="Takaki Y."/>
            <person name="Nishi S."/>
            <person name="Hori S."/>
            <person name="Arai W."/>
            <person name="Tsubouchi T."/>
            <person name="Morono Y."/>
            <person name="Uchiyama I."/>
            <person name="Ito T."/>
            <person name="Fujiyama A."/>
            <person name="Inagaki F."/>
            <person name="Takami H."/>
        </authorList>
    </citation>
    <scope>NUCLEOTIDE SEQUENCE</scope>
    <source>
        <strain evidence="1">Expedition CK06-06</strain>
    </source>
</reference>
<accession>X0YE18</accession>
<gene>
    <name evidence="1" type="ORF">S01H1_74210</name>
</gene>
<dbReference type="EMBL" id="BARS01049628">
    <property type="protein sequence ID" value="GAG35056.1"/>
    <property type="molecule type" value="Genomic_DNA"/>
</dbReference>
<sequence length="133" mass="14918">FSMPIYKASHSYPLIVLNRLPSDKQNPHDAQRLLIMDSDGDLAVIKAPLKLMAESEKRLEEWTAKTDMHACIIIDRGAKGLDINYLMISQPQKKALDTMVRRFKETGNGEQPVMAAAKKVLIQAKDMSVPVID</sequence>
<comment type="caution">
    <text evidence="1">The sequence shown here is derived from an EMBL/GenBank/DDBJ whole genome shotgun (WGS) entry which is preliminary data.</text>
</comment>
<feature type="non-terminal residue" evidence="1">
    <location>
        <position position="1"/>
    </location>
</feature>
<name>X0YE18_9ZZZZ</name>
<proteinExistence type="predicted"/>
<protein>
    <submittedName>
        <fullName evidence="1">Uncharacterized protein</fullName>
    </submittedName>
</protein>
<evidence type="ECO:0000313" key="1">
    <source>
        <dbReference type="EMBL" id="GAG35056.1"/>
    </source>
</evidence>
<organism evidence="1">
    <name type="scientific">marine sediment metagenome</name>
    <dbReference type="NCBI Taxonomy" id="412755"/>
    <lineage>
        <taxon>unclassified sequences</taxon>
        <taxon>metagenomes</taxon>
        <taxon>ecological metagenomes</taxon>
    </lineage>
</organism>